<proteinExistence type="predicted"/>
<dbReference type="InterPro" id="IPR023393">
    <property type="entry name" value="START-like_dom_sf"/>
</dbReference>
<dbReference type="InterPro" id="IPR019587">
    <property type="entry name" value="Polyketide_cyclase/dehydratase"/>
</dbReference>
<dbReference type="Proteomes" id="UP000239494">
    <property type="component" value="Unassembled WGS sequence"/>
</dbReference>
<reference evidence="1 2" key="1">
    <citation type="submission" date="2018-03" db="EMBL/GenBank/DDBJ databases">
        <title>Genomic Encyclopedia of Archaeal and Bacterial Type Strains, Phase II (KMG-II): from individual species to whole genera.</title>
        <authorList>
            <person name="Goeker M."/>
        </authorList>
    </citation>
    <scope>NUCLEOTIDE SEQUENCE [LARGE SCALE GENOMIC DNA]</scope>
    <source>
        <strain evidence="1 2">DSM 44720</strain>
    </source>
</reference>
<evidence type="ECO:0000313" key="1">
    <source>
        <dbReference type="EMBL" id="PRY39838.1"/>
    </source>
</evidence>
<name>A0A2T0T2D2_9PSEU</name>
<dbReference type="Pfam" id="PF10604">
    <property type="entry name" value="Polyketide_cyc2"/>
    <property type="match status" value="1"/>
</dbReference>
<dbReference type="SUPFAM" id="SSF55961">
    <property type="entry name" value="Bet v1-like"/>
    <property type="match status" value="1"/>
</dbReference>
<organism evidence="1 2">
    <name type="scientific">Umezawaea tangerina</name>
    <dbReference type="NCBI Taxonomy" id="84725"/>
    <lineage>
        <taxon>Bacteria</taxon>
        <taxon>Bacillati</taxon>
        <taxon>Actinomycetota</taxon>
        <taxon>Actinomycetes</taxon>
        <taxon>Pseudonocardiales</taxon>
        <taxon>Pseudonocardiaceae</taxon>
        <taxon>Umezawaea</taxon>
    </lineage>
</organism>
<accession>A0A2T0T2D2</accession>
<dbReference type="EMBL" id="PVTF01000007">
    <property type="protein sequence ID" value="PRY39838.1"/>
    <property type="molecule type" value="Genomic_DNA"/>
</dbReference>
<gene>
    <name evidence="1" type="ORF">CLV43_107425</name>
</gene>
<dbReference type="Gene3D" id="3.30.530.20">
    <property type="match status" value="1"/>
</dbReference>
<keyword evidence="2" id="KW-1185">Reference proteome</keyword>
<dbReference type="AlphaFoldDB" id="A0A2T0T2D2"/>
<sequence length="149" mass="16397">MKSVEFSTTTTLPAPPDEVFDHLADPDNHVGLSPLVVEVRDIRREPDAVRFTAVERFALGPLHHDNVIEVTLNLGDGTISGDVVSPGGVRVAYAYRVEPVPGGTRVTDHYRLSAPFGLLRFAVGQAKKVQEARGRELVRRFEAKRSPRS</sequence>
<protein>
    <submittedName>
        <fullName evidence="1">Polyketide cyclase/dehydrase/lipid transport protein</fullName>
    </submittedName>
</protein>
<evidence type="ECO:0000313" key="2">
    <source>
        <dbReference type="Proteomes" id="UP000239494"/>
    </source>
</evidence>
<dbReference type="RefSeq" id="WP_106189731.1">
    <property type="nucleotide sequence ID" value="NZ_PVTF01000007.1"/>
</dbReference>
<comment type="caution">
    <text evidence="1">The sequence shown here is derived from an EMBL/GenBank/DDBJ whole genome shotgun (WGS) entry which is preliminary data.</text>
</comment>
<dbReference type="OrthoDB" id="3529782at2"/>
<dbReference type="CDD" id="cd07812">
    <property type="entry name" value="SRPBCC"/>
    <property type="match status" value="1"/>
</dbReference>